<dbReference type="GO" id="GO:0005829">
    <property type="term" value="C:cytosol"/>
    <property type="evidence" value="ECO:0007669"/>
    <property type="project" value="TreeGrafter"/>
</dbReference>
<dbReference type="GO" id="GO:0008767">
    <property type="term" value="F:UDP-galactopyranose mutase activity"/>
    <property type="evidence" value="ECO:0007669"/>
    <property type="project" value="TreeGrafter"/>
</dbReference>
<dbReference type="InterPro" id="IPR002937">
    <property type="entry name" value="Amino_oxidase"/>
</dbReference>
<protein>
    <recommendedName>
        <fullName evidence="1">Amine oxidase domain-containing protein</fullName>
    </recommendedName>
</protein>
<name>A0A532V7L2_UNCT6</name>
<feature type="domain" description="Amine oxidase" evidence="1">
    <location>
        <begin position="15"/>
        <end position="378"/>
    </location>
</feature>
<dbReference type="PANTHER" id="PTHR21197">
    <property type="entry name" value="UDP-GALACTOPYRANOSE MUTASE"/>
    <property type="match status" value="1"/>
</dbReference>
<dbReference type="PANTHER" id="PTHR21197:SF0">
    <property type="entry name" value="UDP-GALACTOPYRANOSE MUTASE"/>
    <property type="match status" value="1"/>
</dbReference>
<evidence type="ECO:0000313" key="3">
    <source>
        <dbReference type="Proteomes" id="UP000317778"/>
    </source>
</evidence>
<proteinExistence type="predicted"/>
<dbReference type="GO" id="GO:0016491">
    <property type="term" value="F:oxidoreductase activity"/>
    <property type="evidence" value="ECO:0007669"/>
    <property type="project" value="InterPro"/>
</dbReference>
<dbReference type="EMBL" id="NJBO01000006">
    <property type="protein sequence ID" value="TKJ43132.1"/>
    <property type="molecule type" value="Genomic_DNA"/>
</dbReference>
<dbReference type="Gene3D" id="3.50.50.60">
    <property type="entry name" value="FAD/NAD(P)-binding domain"/>
    <property type="match status" value="1"/>
</dbReference>
<accession>A0A532V7L2</accession>
<dbReference type="SUPFAM" id="SSF51971">
    <property type="entry name" value="Nucleotide-binding domain"/>
    <property type="match status" value="1"/>
</dbReference>
<organism evidence="2 3">
    <name type="scientific">candidate division TA06 bacterium B3_TA06</name>
    <dbReference type="NCBI Taxonomy" id="2012487"/>
    <lineage>
        <taxon>Bacteria</taxon>
        <taxon>Bacteria division TA06</taxon>
    </lineage>
</organism>
<sequence length="493" mass="55921">MSRGCCLCVLGAGTAGLGAAYLAGRAGVDTEVIERRKIPGGLALTRRTDDGYYHDLGGHRYYSPSRYLAVFLKKLLGEELIMTPRKSRFYLDGRFFDYPVRLSDVLRKLPVTHSAKMLTDYLVEKARSTRSRKEESFEDWVVHRFGRSLYEFNFENYTRKVWGVEPSELSADWAALRIKGLSLGKVVREFFSRRGDIATLVDRFLYPRHGIGQIARYLEREVRERGGVVHLGHEVVKIVHDGKRITRIISRDPKGSRRSIRPEWVASSIDLDLLVAALDPLPPPEVLAAASRLRYRDLVILFIRINASKVTGDSWIYFPDESVPFSRWHEPRNWSAAMVPDSSHSSLVVEFFANEGDRFWNASTDELLDMTLSTARRLELLEGSEIDKAEKLLVPHAYPVWNVGYRGPLELILDYLDRFKNLSVIGRNGRFYYCTIDESLISGFAASAGFLEGKRAGPEPLPIEIPDNALGYLDLSPADLEEAVEGGRWSRND</sequence>
<dbReference type="Proteomes" id="UP000317778">
    <property type="component" value="Unassembled WGS sequence"/>
</dbReference>
<dbReference type="Pfam" id="PF01593">
    <property type="entry name" value="Amino_oxidase"/>
    <property type="match status" value="1"/>
</dbReference>
<evidence type="ECO:0000313" key="2">
    <source>
        <dbReference type="EMBL" id="TKJ43132.1"/>
    </source>
</evidence>
<evidence type="ECO:0000259" key="1">
    <source>
        <dbReference type="Pfam" id="PF01593"/>
    </source>
</evidence>
<dbReference type="AlphaFoldDB" id="A0A532V7L2"/>
<gene>
    <name evidence="2" type="ORF">CEE36_05120</name>
</gene>
<dbReference type="InterPro" id="IPR036188">
    <property type="entry name" value="FAD/NAD-bd_sf"/>
</dbReference>
<dbReference type="GO" id="GO:0050660">
    <property type="term" value="F:flavin adenine dinucleotide binding"/>
    <property type="evidence" value="ECO:0007669"/>
    <property type="project" value="TreeGrafter"/>
</dbReference>
<reference evidence="2 3" key="1">
    <citation type="submission" date="2017-06" db="EMBL/GenBank/DDBJ databases">
        <title>Novel microbial phyla capable of carbon fixation and sulfur reduction in deep-sea sediments.</title>
        <authorList>
            <person name="Huang J."/>
            <person name="Baker B."/>
            <person name="Wang Y."/>
        </authorList>
    </citation>
    <scope>NUCLEOTIDE SEQUENCE [LARGE SCALE GENOMIC DNA]</scope>
    <source>
        <strain evidence="2">B3_TA06</strain>
    </source>
</reference>
<comment type="caution">
    <text evidence="2">The sequence shown here is derived from an EMBL/GenBank/DDBJ whole genome shotgun (WGS) entry which is preliminary data.</text>
</comment>